<comment type="caution">
    <text evidence="1">The sequence shown here is derived from an EMBL/GenBank/DDBJ whole genome shotgun (WGS) entry which is preliminary data.</text>
</comment>
<proteinExistence type="predicted"/>
<evidence type="ECO:0000313" key="1">
    <source>
        <dbReference type="EMBL" id="TKA93947.1"/>
    </source>
</evidence>
<dbReference type="Proteomes" id="UP000306340">
    <property type="component" value="Unassembled WGS sequence"/>
</dbReference>
<sequence length="92" mass="10193">MLHQYNPQRFTFREIGGIVRKVGAVPVGAILRLPAGTKIRVEAWIPRDYATRQGGVYTTKRIAGSHMAQVRRLSDNLVFSISGVFLVNAPEA</sequence>
<protein>
    <submittedName>
        <fullName evidence="1">Uncharacterized protein</fullName>
    </submittedName>
</protein>
<evidence type="ECO:0000313" key="2">
    <source>
        <dbReference type="Proteomes" id="UP000306340"/>
    </source>
</evidence>
<accession>A0A4V6WLN1</accession>
<dbReference type="RefSeq" id="WP_136794821.1">
    <property type="nucleotide sequence ID" value="NZ_SWAU01000547.1"/>
</dbReference>
<name>A0A4V6WLN1_9RHOB</name>
<organism evidence="1 2">
    <name type="scientific">Cereibacter changlensis</name>
    <dbReference type="NCBI Taxonomy" id="402884"/>
    <lineage>
        <taxon>Bacteria</taxon>
        <taxon>Pseudomonadati</taxon>
        <taxon>Pseudomonadota</taxon>
        <taxon>Alphaproteobacteria</taxon>
        <taxon>Rhodobacterales</taxon>
        <taxon>Paracoccaceae</taxon>
        <taxon>Cereibacter</taxon>
    </lineage>
</organism>
<dbReference type="EMBL" id="SWAU01000547">
    <property type="protein sequence ID" value="TKA93947.1"/>
    <property type="molecule type" value="Genomic_DNA"/>
</dbReference>
<reference evidence="1 2" key="1">
    <citation type="submission" date="2019-04" db="EMBL/GenBank/DDBJ databases">
        <title>Crypto-aerobic microbial life in anoxic (sulfidic) marine sediments.</title>
        <authorList>
            <person name="Bhattacharya S."/>
            <person name="Roy C."/>
            <person name="Mondal N."/>
            <person name="Sarkar J."/>
            <person name="Mandal S."/>
            <person name="Rameez M.J."/>
            <person name="Ghosh W."/>
        </authorList>
    </citation>
    <scope>NUCLEOTIDE SEQUENCE [LARGE SCALE GENOMIC DNA]</scope>
    <source>
        <strain evidence="1 2">SBBC</strain>
    </source>
</reference>
<dbReference type="AlphaFoldDB" id="A0A4V6WLN1"/>
<gene>
    <name evidence="1" type="ORF">FAZ78_25065</name>
</gene>